<evidence type="ECO:0000313" key="2">
    <source>
        <dbReference type="EMBL" id="GKV40559.1"/>
    </source>
</evidence>
<sequence length="78" mass="8712">MASLVLFLEALLIRRWCGDGYIIDHLTLSEGGAKKETNKNAKCELGKQGTAVDDDKPQYDAWGLVKETCKVAEICRWP</sequence>
<proteinExistence type="predicted"/>
<feature type="signal peptide" evidence="1">
    <location>
        <begin position="1"/>
        <end position="20"/>
    </location>
</feature>
<feature type="chain" id="PRO_5043988849" evidence="1">
    <location>
        <begin position="21"/>
        <end position="78"/>
    </location>
</feature>
<comment type="caution">
    <text evidence="2">The sequence shown here is derived from an EMBL/GenBank/DDBJ whole genome shotgun (WGS) entry which is preliminary data.</text>
</comment>
<reference evidence="2 3" key="1">
    <citation type="journal article" date="2021" name="Commun. Biol.">
        <title>The genome of Shorea leprosula (Dipterocarpaceae) highlights the ecological relevance of drought in aseasonal tropical rainforests.</title>
        <authorList>
            <person name="Ng K.K.S."/>
            <person name="Kobayashi M.J."/>
            <person name="Fawcett J.A."/>
            <person name="Hatakeyama M."/>
            <person name="Paape T."/>
            <person name="Ng C.H."/>
            <person name="Ang C.C."/>
            <person name="Tnah L.H."/>
            <person name="Lee C.T."/>
            <person name="Nishiyama T."/>
            <person name="Sese J."/>
            <person name="O'Brien M.J."/>
            <person name="Copetti D."/>
            <person name="Mohd Noor M.I."/>
            <person name="Ong R.C."/>
            <person name="Putra M."/>
            <person name="Sireger I.Z."/>
            <person name="Indrioko S."/>
            <person name="Kosugi Y."/>
            <person name="Izuno A."/>
            <person name="Isagi Y."/>
            <person name="Lee S.L."/>
            <person name="Shimizu K.K."/>
        </authorList>
    </citation>
    <scope>NUCLEOTIDE SEQUENCE [LARGE SCALE GENOMIC DNA]</scope>
    <source>
        <strain evidence="2">214</strain>
    </source>
</reference>
<gene>
    <name evidence="2" type="ORF">SLEP1_g48187</name>
</gene>
<dbReference type="AlphaFoldDB" id="A0AAV5LTY1"/>
<dbReference type="Proteomes" id="UP001054252">
    <property type="component" value="Unassembled WGS sequence"/>
</dbReference>
<name>A0AAV5LTY1_9ROSI</name>
<evidence type="ECO:0000256" key="1">
    <source>
        <dbReference type="SAM" id="SignalP"/>
    </source>
</evidence>
<keyword evidence="1" id="KW-0732">Signal</keyword>
<protein>
    <submittedName>
        <fullName evidence="2">Uncharacterized protein</fullName>
    </submittedName>
</protein>
<organism evidence="2 3">
    <name type="scientific">Rubroshorea leprosula</name>
    <dbReference type="NCBI Taxonomy" id="152421"/>
    <lineage>
        <taxon>Eukaryota</taxon>
        <taxon>Viridiplantae</taxon>
        <taxon>Streptophyta</taxon>
        <taxon>Embryophyta</taxon>
        <taxon>Tracheophyta</taxon>
        <taxon>Spermatophyta</taxon>
        <taxon>Magnoliopsida</taxon>
        <taxon>eudicotyledons</taxon>
        <taxon>Gunneridae</taxon>
        <taxon>Pentapetalae</taxon>
        <taxon>rosids</taxon>
        <taxon>malvids</taxon>
        <taxon>Malvales</taxon>
        <taxon>Dipterocarpaceae</taxon>
        <taxon>Rubroshorea</taxon>
    </lineage>
</organism>
<evidence type="ECO:0000313" key="3">
    <source>
        <dbReference type="Proteomes" id="UP001054252"/>
    </source>
</evidence>
<keyword evidence="3" id="KW-1185">Reference proteome</keyword>
<accession>A0AAV5LTY1</accession>
<dbReference type="EMBL" id="BPVZ01000142">
    <property type="protein sequence ID" value="GKV40559.1"/>
    <property type="molecule type" value="Genomic_DNA"/>
</dbReference>